<dbReference type="GO" id="GO:0005524">
    <property type="term" value="F:ATP binding"/>
    <property type="evidence" value="ECO:0007669"/>
    <property type="project" value="UniProtKB-UniRule"/>
</dbReference>
<dbReference type="Gene3D" id="3.90.190.20">
    <property type="entry name" value="Mur ligase, C-terminal domain"/>
    <property type="match status" value="1"/>
</dbReference>
<dbReference type="RefSeq" id="WP_099797652.1">
    <property type="nucleotide sequence ID" value="NZ_CP018092.1"/>
</dbReference>
<sequence length="454" mass="49496">MPTVHVIGLGRSGIAAARLLKRQGWQVEVSDARQTPALQSQQQLLEAEGIRVCLNYRFDLDTLTTLGLQRPSEIVISPGVPWHSPSLVAARQAGIPVRGEVEIAWNTLAHLPWVCITGTNGKTTTTALTAAIFQAAGYNAPACGNIGNSICEVALTGSDLDWVIAEISSYQLESLPPLAPKFALWTTLTPDHLERHGTLDAYVEAKAHLINSAHQPILNGDDPYLRTHLRDRWPQAWWTSIHGAAALPKGIEQGIYIEAGQVWVKEQPLVPVSLLKMPGQHNQQNFLLAVAAAYLAGIPALTIANAVANFSGVPHRLEPICTWRHVQWINDSKATNYDAAAIGLTSVTAPVVLIAGGQPKAGDDQEWLSLIQQKAAWVLLIGEAAPQFANRLEAIGFTNYEIMETLDRAVAVAADLVTEYPIKTVLFSPACASFDQYQNFEERGEHFRQLCLEL</sequence>
<dbReference type="OrthoDB" id="9809796at2"/>
<keyword evidence="7" id="KW-0133">Cell shape</keyword>
<dbReference type="AlphaFoldDB" id="A0A2D2PZ33"/>
<feature type="binding site" evidence="7">
    <location>
        <begin position="118"/>
        <end position="124"/>
    </location>
    <ligand>
        <name>ATP</name>
        <dbReference type="ChEBI" id="CHEBI:30616"/>
    </ligand>
</feature>
<evidence type="ECO:0000256" key="7">
    <source>
        <dbReference type="HAMAP-Rule" id="MF_00639"/>
    </source>
</evidence>
<dbReference type="Pfam" id="PF08245">
    <property type="entry name" value="Mur_ligase_M"/>
    <property type="match status" value="1"/>
</dbReference>
<dbReference type="InterPro" id="IPR013221">
    <property type="entry name" value="Mur_ligase_cen"/>
</dbReference>
<evidence type="ECO:0000256" key="3">
    <source>
        <dbReference type="ARBA" id="ARBA00022490"/>
    </source>
</evidence>
<keyword evidence="5 7" id="KW-0547">Nucleotide-binding</keyword>
<reference evidence="10" key="2">
    <citation type="journal article" date="2022" name="Front. Microbiol.">
        <title>Comparative Genomic Analysis Revealed Distinct Molecular Components and Organization of CO2-Concentrating Mechanism in Thermophilic Cyanobacteria.</title>
        <authorList>
            <person name="Tang J."/>
            <person name="Zhou H."/>
            <person name="Yao D."/>
            <person name="Riaz S."/>
            <person name="You D."/>
            <person name="Klepacz-Smolka A."/>
            <person name="Daroch M."/>
        </authorList>
    </citation>
    <scope>NUCLEOTIDE SEQUENCE [LARGE SCALE GENOMIC DNA]</scope>
    <source>
        <strain evidence="10">PCC 6715</strain>
    </source>
</reference>
<dbReference type="HAMAP" id="MF_00639">
    <property type="entry name" value="MurD"/>
    <property type="match status" value="1"/>
</dbReference>
<comment type="catalytic activity">
    <reaction evidence="7">
        <text>UDP-N-acetyl-alpha-D-muramoyl-L-alanine + D-glutamate + ATP = UDP-N-acetyl-alpha-D-muramoyl-L-alanyl-D-glutamate + ADP + phosphate + H(+)</text>
        <dbReference type="Rhea" id="RHEA:16429"/>
        <dbReference type="ChEBI" id="CHEBI:15378"/>
        <dbReference type="ChEBI" id="CHEBI:29986"/>
        <dbReference type="ChEBI" id="CHEBI:30616"/>
        <dbReference type="ChEBI" id="CHEBI:43474"/>
        <dbReference type="ChEBI" id="CHEBI:83898"/>
        <dbReference type="ChEBI" id="CHEBI:83900"/>
        <dbReference type="ChEBI" id="CHEBI:456216"/>
        <dbReference type="EC" id="6.3.2.9"/>
    </reaction>
</comment>
<dbReference type="GO" id="GO:0008360">
    <property type="term" value="P:regulation of cell shape"/>
    <property type="evidence" value="ECO:0007669"/>
    <property type="project" value="UniProtKB-KW"/>
</dbReference>
<proteinExistence type="inferred from homology"/>
<evidence type="ECO:0000256" key="4">
    <source>
        <dbReference type="ARBA" id="ARBA00022598"/>
    </source>
</evidence>
<dbReference type="GO" id="GO:0005737">
    <property type="term" value="C:cytoplasm"/>
    <property type="evidence" value="ECO:0007669"/>
    <property type="project" value="UniProtKB-SubCell"/>
</dbReference>
<evidence type="ECO:0000256" key="6">
    <source>
        <dbReference type="ARBA" id="ARBA00022840"/>
    </source>
</evidence>
<dbReference type="InterPro" id="IPR036615">
    <property type="entry name" value="Mur_ligase_C_dom_sf"/>
</dbReference>
<evidence type="ECO:0000259" key="8">
    <source>
        <dbReference type="Pfam" id="PF08245"/>
    </source>
</evidence>
<dbReference type="EC" id="6.3.2.9" evidence="7"/>
<evidence type="ECO:0000313" key="9">
    <source>
        <dbReference type="EMBL" id="ATS17509.1"/>
    </source>
</evidence>
<dbReference type="KEGG" id="slw:BRW62_00710"/>
<gene>
    <name evidence="7" type="primary">murD</name>
    <name evidence="9" type="ORF">BRW62_00710</name>
</gene>
<organism evidence="9 10">
    <name type="scientific">Parathermosynechococcus lividus PCC 6715</name>
    <dbReference type="NCBI Taxonomy" id="1917166"/>
    <lineage>
        <taxon>Bacteria</taxon>
        <taxon>Bacillati</taxon>
        <taxon>Cyanobacteriota</taxon>
        <taxon>Cyanophyceae</taxon>
        <taxon>Acaryochloridales</taxon>
        <taxon>Thermosynechococcaceae</taxon>
        <taxon>Parathermosynechococcus</taxon>
    </lineage>
</organism>
<protein>
    <recommendedName>
        <fullName evidence="7">UDP-N-acetylmuramoylalanine--D-glutamate ligase</fullName>
        <ecNumber evidence="7">6.3.2.9</ecNumber>
    </recommendedName>
    <alternativeName>
        <fullName evidence="7">D-glutamic acid-adding enzyme</fullName>
    </alternativeName>
    <alternativeName>
        <fullName evidence="7">UDP-N-acetylmuramoyl-L-alanyl-D-glutamate synthetase</fullName>
    </alternativeName>
</protein>
<keyword evidence="7" id="KW-0961">Cell wall biogenesis/degradation</keyword>
<dbReference type="PANTHER" id="PTHR43692">
    <property type="entry name" value="UDP-N-ACETYLMURAMOYLALANINE--D-GLUTAMATE LIGASE"/>
    <property type="match status" value="1"/>
</dbReference>
<evidence type="ECO:0000256" key="5">
    <source>
        <dbReference type="ARBA" id="ARBA00022741"/>
    </source>
</evidence>
<keyword evidence="6 7" id="KW-0067">ATP-binding</keyword>
<evidence type="ECO:0000256" key="1">
    <source>
        <dbReference type="ARBA" id="ARBA00004496"/>
    </source>
</evidence>
<dbReference type="GO" id="GO:0051301">
    <property type="term" value="P:cell division"/>
    <property type="evidence" value="ECO:0007669"/>
    <property type="project" value="UniProtKB-KW"/>
</dbReference>
<comment type="function">
    <text evidence="7">Cell wall formation. Catalyzes the addition of glutamate to the nucleotide precursor UDP-N-acetylmuramoyl-L-alanine (UMA).</text>
</comment>
<reference evidence="9 10" key="1">
    <citation type="submission" date="2016-11" db="EMBL/GenBank/DDBJ databases">
        <title>Complete genome sequence of thermophilic cyanobacteria strain Synechococcus sp. PCC6715.</title>
        <authorList>
            <person name="Tang J."/>
            <person name="Daroch M."/>
            <person name="Liang Y."/>
            <person name="Jiang D."/>
            <person name="Shah M."/>
        </authorList>
    </citation>
    <scope>NUCLEOTIDE SEQUENCE [LARGE SCALE GENOMIC DNA]</scope>
    <source>
        <strain evidence="9 10">PCC 6715</strain>
    </source>
</reference>
<evidence type="ECO:0000313" key="10">
    <source>
        <dbReference type="Proteomes" id="UP000231057"/>
    </source>
</evidence>
<dbReference type="UniPathway" id="UPA00219"/>
<keyword evidence="7" id="KW-0131">Cell cycle</keyword>
<dbReference type="GO" id="GO:0071555">
    <property type="term" value="P:cell wall organization"/>
    <property type="evidence" value="ECO:0007669"/>
    <property type="project" value="UniProtKB-KW"/>
</dbReference>
<dbReference type="Gene3D" id="3.40.1190.10">
    <property type="entry name" value="Mur-like, catalytic domain"/>
    <property type="match status" value="1"/>
</dbReference>
<dbReference type="GO" id="GO:0009252">
    <property type="term" value="P:peptidoglycan biosynthetic process"/>
    <property type="evidence" value="ECO:0007669"/>
    <property type="project" value="UniProtKB-UniRule"/>
</dbReference>
<dbReference type="PANTHER" id="PTHR43692:SF1">
    <property type="entry name" value="UDP-N-ACETYLMURAMOYLALANINE--D-GLUTAMATE LIGASE"/>
    <property type="match status" value="1"/>
</dbReference>
<dbReference type="Gene3D" id="3.40.50.720">
    <property type="entry name" value="NAD(P)-binding Rossmann-like Domain"/>
    <property type="match status" value="1"/>
</dbReference>
<dbReference type="NCBIfam" id="TIGR01087">
    <property type="entry name" value="murD"/>
    <property type="match status" value="1"/>
</dbReference>
<dbReference type="SUPFAM" id="SSF53244">
    <property type="entry name" value="MurD-like peptide ligases, peptide-binding domain"/>
    <property type="match status" value="1"/>
</dbReference>
<feature type="domain" description="Mur ligase central" evidence="8">
    <location>
        <begin position="116"/>
        <end position="293"/>
    </location>
</feature>
<comment type="subcellular location">
    <subcellularLocation>
        <location evidence="1 7">Cytoplasm</location>
    </subcellularLocation>
</comment>
<evidence type="ECO:0000256" key="2">
    <source>
        <dbReference type="ARBA" id="ARBA00004752"/>
    </source>
</evidence>
<comment type="pathway">
    <text evidence="2 7">Cell wall biogenesis; peptidoglycan biosynthesis.</text>
</comment>
<dbReference type="InterPro" id="IPR005762">
    <property type="entry name" value="MurD"/>
</dbReference>
<keyword evidence="7" id="KW-0573">Peptidoglycan synthesis</keyword>
<comment type="similarity">
    <text evidence="7">Belongs to the MurCDEF family.</text>
</comment>
<keyword evidence="4 7" id="KW-0436">Ligase</keyword>
<dbReference type="Pfam" id="PF21799">
    <property type="entry name" value="MurD-like_N"/>
    <property type="match status" value="1"/>
</dbReference>
<dbReference type="InterPro" id="IPR036565">
    <property type="entry name" value="Mur-like_cat_sf"/>
</dbReference>
<dbReference type="SUPFAM" id="SSF51984">
    <property type="entry name" value="MurCD N-terminal domain"/>
    <property type="match status" value="1"/>
</dbReference>
<dbReference type="Proteomes" id="UP000231057">
    <property type="component" value="Chromosome"/>
</dbReference>
<dbReference type="SUPFAM" id="SSF53623">
    <property type="entry name" value="MurD-like peptide ligases, catalytic domain"/>
    <property type="match status" value="1"/>
</dbReference>
<keyword evidence="7" id="KW-0132">Cell division</keyword>
<keyword evidence="3 7" id="KW-0963">Cytoplasm</keyword>
<dbReference type="GO" id="GO:0008764">
    <property type="term" value="F:UDP-N-acetylmuramoylalanine-D-glutamate ligase activity"/>
    <property type="evidence" value="ECO:0007669"/>
    <property type="project" value="UniProtKB-UniRule"/>
</dbReference>
<keyword evidence="10" id="KW-1185">Reference proteome</keyword>
<dbReference type="EMBL" id="CP018092">
    <property type="protein sequence ID" value="ATS17509.1"/>
    <property type="molecule type" value="Genomic_DNA"/>
</dbReference>
<accession>A0A2D2PZ33</accession>
<name>A0A2D2PZ33_PARLV</name>